<dbReference type="GO" id="GO:0006396">
    <property type="term" value="P:RNA processing"/>
    <property type="evidence" value="ECO:0000318"/>
    <property type="project" value="GO_Central"/>
</dbReference>
<keyword evidence="1" id="KW-0378">Hydrolase</keyword>
<keyword evidence="4" id="KW-1185">Reference proteome</keyword>
<gene>
    <name evidence="3" type="ORF">TVAG_481260</name>
</gene>
<dbReference type="STRING" id="5722.A2F201"/>
<accession>A2F201</accession>
<reference evidence="3" key="1">
    <citation type="submission" date="2006-10" db="EMBL/GenBank/DDBJ databases">
        <authorList>
            <person name="Amadeo P."/>
            <person name="Zhao Q."/>
            <person name="Wortman J."/>
            <person name="Fraser-Liggett C."/>
            <person name="Carlton J."/>
        </authorList>
    </citation>
    <scope>NUCLEOTIDE SEQUENCE</scope>
    <source>
        <strain evidence="3">G3</strain>
    </source>
</reference>
<dbReference type="VEuPathDB" id="TrichDB:TVAGG3_0477470"/>
<dbReference type="VEuPathDB" id="TrichDB:TVAG_481260"/>
<evidence type="ECO:0000256" key="1">
    <source>
        <dbReference type="ARBA" id="ARBA00022801"/>
    </source>
</evidence>
<dbReference type="GO" id="GO:0003725">
    <property type="term" value="F:double-stranded RNA binding"/>
    <property type="evidence" value="ECO:0000318"/>
    <property type="project" value="GO_Central"/>
</dbReference>
<dbReference type="Gene3D" id="1.10.1520.10">
    <property type="entry name" value="Ribonuclease III domain"/>
    <property type="match status" value="2"/>
</dbReference>
<evidence type="ECO:0000313" key="4">
    <source>
        <dbReference type="Proteomes" id="UP000001542"/>
    </source>
</evidence>
<dbReference type="EMBL" id="DS113580">
    <property type="protein sequence ID" value="EAY01056.1"/>
    <property type="molecule type" value="Genomic_DNA"/>
</dbReference>
<evidence type="ECO:0000259" key="2">
    <source>
        <dbReference type="PROSITE" id="PS50142"/>
    </source>
</evidence>
<dbReference type="PANTHER" id="PTHR14950">
    <property type="entry name" value="DICER-RELATED"/>
    <property type="match status" value="1"/>
</dbReference>
<feature type="domain" description="RNase III" evidence="2">
    <location>
        <begin position="559"/>
        <end position="691"/>
    </location>
</feature>
<name>A2F201_TRIV3</name>
<dbReference type="SMART" id="SM00535">
    <property type="entry name" value="RIBOc"/>
    <property type="match status" value="2"/>
</dbReference>
<dbReference type="RefSeq" id="XP_001313928.1">
    <property type="nucleotide sequence ID" value="XM_001313924.1"/>
</dbReference>
<dbReference type="GO" id="GO:0004525">
    <property type="term" value="F:ribonuclease III activity"/>
    <property type="evidence" value="ECO:0000318"/>
    <property type="project" value="GO_Central"/>
</dbReference>
<proteinExistence type="predicted"/>
<dbReference type="eggNOG" id="KOG1817">
    <property type="taxonomic scope" value="Eukaryota"/>
</dbReference>
<dbReference type="SMR" id="A2F201"/>
<dbReference type="SUPFAM" id="SSF69065">
    <property type="entry name" value="RNase III domain-like"/>
    <property type="match status" value="2"/>
</dbReference>
<dbReference type="CDD" id="cd00593">
    <property type="entry name" value="RIBOc"/>
    <property type="match status" value="2"/>
</dbReference>
<dbReference type="OrthoDB" id="416741at2759"/>
<dbReference type="PROSITE" id="PS50142">
    <property type="entry name" value="RNASE_3_2"/>
    <property type="match status" value="2"/>
</dbReference>
<dbReference type="GO" id="GO:0005634">
    <property type="term" value="C:nucleus"/>
    <property type="evidence" value="ECO:0000318"/>
    <property type="project" value="GO_Central"/>
</dbReference>
<dbReference type="Proteomes" id="UP000001542">
    <property type="component" value="Unassembled WGS sequence"/>
</dbReference>
<evidence type="ECO:0000313" key="3">
    <source>
        <dbReference type="EMBL" id="EAY01056.1"/>
    </source>
</evidence>
<dbReference type="AlphaFoldDB" id="A2F201"/>
<dbReference type="InterPro" id="IPR036389">
    <property type="entry name" value="RNase_III_sf"/>
</dbReference>
<dbReference type="InParanoid" id="A2F201"/>
<dbReference type="Pfam" id="PF00636">
    <property type="entry name" value="Ribonuclease_3"/>
    <property type="match status" value="2"/>
</dbReference>
<dbReference type="GO" id="GO:0010468">
    <property type="term" value="P:regulation of gene expression"/>
    <property type="evidence" value="ECO:0000318"/>
    <property type="project" value="GO_Central"/>
</dbReference>
<organism evidence="3 4">
    <name type="scientific">Trichomonas vaginalis (strain ATCC PRA-98 / G3)</name>
    <dbReference type="NCBI Taxonomy" id="412133"/>
    <lineage>
        <taxon>Eukaryota</taxon>
        <taxon>Metamonada</taxon>
        <taxon>Parabasalia</taxon>
        <taxon>Trichomonadida</taxon>
        <taxon>Trichomonadidae</taxon>
        <taxon>Trichomonas</taxon>
    </lineage>
</organism>
<dbReference type="InterPro" id="IPR000999">
    <property type="entry name" value="RNase_III_dom"/>
</dbReference>
<dbReference type="PANTHER" id="PTHR14950:SF37">
    <property type="entry name" value="ENDORIBONUCLEASE DICER"/>
    <property type="match status" value="1"/>
</dbReference>
<protein>
    <submittedName>
        <fullName evidence="3">RNase3 domain containing protein</fullName>
    </submittedName>
</protein>
<sequence>MKIYYFLTKFIPRIPVPKIKNPYGLIHTGDFILFAKKKRIFEDILTTNIIRIHFSNPLQVTIEDEQWEQLHTAFTKITTNICYRVNSSDFNNNDLIVLPQFVTVNQQENESFLKNTLKWCEIFNSDDVLSNDYIAIAEKLDKKSNGRNLMSFVSSHGSEIDRFFEFVENLKIPVQDFIDKTEPCNEIEDRQLNTAIFFCTKFSYRLIESLIQVSTKNKVLVFKRPVFGYSVDSVCEPKGKKYKEIFFKKYRSSDLNEELPLISVVGPFIEFDSPDELMNNLTKYPQHYSLFQMNLEYIYEHKLSIIQQILQRIPEDFTSKLKNDKLMYPIEIMTEKLFPRTVQSLLYLFNDIFDQIKPMKLGDEPINVKMQKTIRKFTEKFNYTFKNWHIVWQFLIDPSYYFRSSQFIHNYERLEYLGDTVLDLLFGISVFNGCYNYANEGLMSELKIAFVKNRTFSKISEILDLKSLLCTSTPTNYDLGKKGSADLFEALFGAILLDSNISKCIEIFKKIIEEYQEEFLETVRITHADKVIKYITKTSVDDYMNLVMPKKVSRDHVDHEKLSKILELDINPSNVTQFTVALTHSSVGKYNYERIEFIGDLIVKYSLIVSQMEAFPNATESGMSIASSFLKSNDFLGKRAYKIGLIDLLSIVRKENSSEDAAKGDIDESRTPKYYGDVFEAITAAIAGTFGIITAMRFVIKNSIGKEWPIDSNHPNLPIKVQLLYFLQNEFKIIPNFITICVDNMHYSFCDLNNVRLPVFGADEDKIVSQNKLATEMMNLINQTDVVEKLKERLANESEDEERNSNFVIF</sequence>
<dbReference type="KEGG" id="tva:4758881"/>
<feature type="domain" description="RNase III" evidence="2">
    <location>
        <begin position="374"/>
        <end position="500"/>
    </location>
</feature>
<reference evidence="3" key="2">
    <citation type="journal article" date="2007" name="Science">
        <title>Draft genome sequence of the sexually transmitted pathogen Trichomonas vaginalis.</title>
        <authorList>
            <person name="Carlton J.M."/>
            <person name="Hirt R.P."/>
            <person name="Silva J.C."/>
            <person name="Delcher A.L."/>
            <person name="Schatz M."/>
            <person name="Zhao Q."/>
            <person name="Wortman J.R."/>
            <person name="Bidwell S.L."/>
            <person name="Alsmark U.C.M."/>
            <person name="Besteiro S."/>
            <person name="Sicheritz-Ponten T."/>
            <person name="Noel C.J."/>
            <person name="Dacks J.B."/>
            <person name="Foster P.G."/>
            <person name="Simillion C."/>
            <person name="Van de Peer Y."/>
            <person name="Miranda-Saavedra D."/>
            <person name="Barton G.J."/>
            <person name="Westrop G.D."/>
            <person name="Mueller S."/>
            <person name="Dessi D."/>
            <person name="Fiori P.L."/>
            <person name="Ren Q."/>
            <person name="Paulsen I."/>
            <person name="Zhang H."/>
            <person name="Bastida-Corcuera F.D."/>
            <person name="Simoes-Barbosa A."/>
            <person name="Brown M.T."/>
            <person name="Hayes R.D."/>
            <person name="Mukherjee M."/>
            <person name="Okumura C.Y."/>
            <person name="Schneider R."/>
            <person name="Smith A.J."/>
            <person name="Vanacova S."/>
            <person name="Villalvazo M."/>
            <person name="Haas B.J."/>
            <person name="Pertea M."/>
            <person name="Feldblyum T.V."/>
            <person name="Utterback T.R."/>
            <person name="Shu C.L."/>
            <person name="Osoegawa K."/>
            <person name="de Jong P.J."/>
            <person name="Hrdy I."/>
            <person name="Horvathova L."/>
            <person name="Zubacova Z."/>
            <person name="Dolezal P."/>
            <person name="Malik S.B."/>
            <person name="Logsdon J.M. Jr."/>
            <person name="Henze K."/>
            <person name="Gupta A."/>
            <person name="Wang C.C."/>
            <person name="Dunne R.L."/>
            <person name="Upcroft J.A."/>
            <person name="Upcroft P."/>
            <person name="White O."/>
            <person name="Salzberg S.L."/>
            <person name="Tang P."/>
            <person name="Chiu C.-H."/>
            <person name="Lee Y.-S."/>
            <person name="Embley T.M."/>
            <person name="Coombs G.H."/>
            <person name="Mottram J.C."/>
            <person name="Tachezy J."/>
            <person name="Fraser-Liggett C.M."/>
            <person name="Johnson P.J."/>
        </authorList>
    </citation>
    <scope>NUCLEOTIDE SEQUENCE [LARGE SCALE GENOMIC DNA]</scope>
    <source>
        <strain evidence="3">G3</strain>
    </source>
</reference>